<protein>
    <submittedName>
        <fullName evidence="1">Uncharacterized protein</fullName>
    </submittedName>
</protein>
<dbReference type="EMBL" id="FOFN01000003">
    <property type="protein sequence ID" value="SEQ81056.1"/>
    <property type="molecule type" value="Genomic_DNA"/>
</dbReference>
<keyword evidence="2" id="KW-1185">Reference proteome</keyword>
<accession>A0A1H9J2Q1</accession>
<organism evidence="1 2">
    <name type="scientific">Hyunsoonleella jejuensis</name>
    <dbReference type="NCBI Taxonomy" id="419940"/>
    <lineage>
        <taxon>Bacteria</taxon>
        <taxon>Pseudomonadati</taxon>
        <taxon>Bacteroidota</taxon>
        <taxon>Flavobacteriia</taxon>
        <taxon>Flavobacteriales</taxon>
        <taxon>Flavobacteriaceae</taxon>
    </lineage>
</organism>
<gene>
    <name evidence="1" type="ORF">SAMN05421824_2375</name>
</gene>
<reference evidence="1 2" key="1">
    <citation type="submission" date="2016-10" db="EMBL/GenBank/DDBJ databases">
        <authorList>
            <person name="de Groot N.N."/>
        </authorList>
    </citation>
    <scope>NUCLEOTIDE SEQUENCE [LARGE SCALE GENOMIC DNA]</scope>
    <source>
        <strain evidence="1 2">DSM 21035</strain>
    </source>
</reference>
<evidence type="ECO:0000313" key="2">
    <source>
        <dbReference type="Proteomes" id="UP000198999"/>
    </source>
</evidence>
<name>A0A1H9J2Q1_9FLAO</name>
<sequence>MSLIKDVGFINLRDLMLRLRSVQATCMKSPAKVALSNASPTRPWERNDQLFKTKNPAFTDWIFKL</sequence>
<evidence type="ECO:0000313" key="1">
    <source>
        <dbReference type="EMBL" id="SEQ81056.1"/>
    </source>
</evidence>
<dbReference type="AlphaFoldDB" id="A0A1H9J2Q1"/>
<dbReference type="Proteomes" id="UP000198999">
    <property type="component" value="Unassembled WGS sequence"/>
</dbReference>
<proteinExistence type="predicted"/>